<dbReference type="EMBL" id="JACDQQ010002796">
    <property type="protein sequence ID" value="MBA0089018.1"/>
    <property type="molecule type" value="Genomic_DNA"/>
</dbReference>
<dbReference type="SUPFAM" id="SSF50974">
    <property type="entry name" value="Nitrous oxide reductase, N-terminal domain"/>
    <property type="match status" value="1"/>
</dbReference>
<evidence type="ECO:0000313" key="3">
    <source>
        <dbReference type="Proteomes" id="UP000567293"/>
    </source>
</evidence>
<gene>
    <name evidence="2" type="ORF">HRJ53_28850</name>
</gene>
<protein>
    <submittedName>
        <fullName evidence="2">YncE family protein</fullName>
    </submittedName>
</protein>
<organism evidence="2 3">
    <name type="scientific">Candidatus Acidiferrum panamense</name>
    <dbReference type="NCBI Taxonomy" id="2741543"/>
    <lineage>
        <taxon>Bacteria</taxon>
        <taxon>Pseudomonadati</taxon>
        <taxon>Acidobacteriota</taxon>
        <taxon>Terriglobia</taxon>
        <taxon>Candidatus Acidiferrales</taxon>
        <taxon>Candidatus Acidiferrum</taxon>
    </lineage>
</organism>
<keyword evidence="1" id="KW-0732">Signal</keyword>
<dbReference type="InterPro" id="IPR015943">
    <property type="entry name" value="WD40/YVTN_repeat-like_dom_sf"/>
</dbReference>
<comment type="caution">
    <text evidence="2">The sequence shown here is derived from an EMBL/GenBank/DDBJ whole genome shotgun (WGS) entry which is preliminary data.</text>
</comment>
<sequence length="101" mass="10202">MKSLVSTAATLAAGFVGVAPAIAGPSGYHVLKTITIGSAKGWDYLTMDSAARRLYIGASDHVEVVDVDSGTVAGKIGDLADVHGVALAPDLSRGFTINGDT</sequence>
<dbReference type="Proteomes" id="UP000567293">
    <property type="component" value="Unassembled WGS sequence"/>
</dbReference>
<evidence type="ECO:0000313" key="2">
    <source>
        <dbReference type="EMBL" id="MBA0089018.1"/>
    </source>
</evidence>
<feature type="chain" id="PRO_5030639461" evidence="1">
    <location>
        <begin position="24"/>
        <end position="101"/>
    </location>
</feature>
<evidence type="ECO:0000256" key="1">
    <source>
        <dbReference type="SAM" id="SignalP"/>
    </source>
</evidence>
<accession>A0A7V8NX21</accession>
<dbReference type="AlphaFoldDB" id="A0A7V8NX21"/>
<keyword evidence="3" id="KW-1185">Reference proteome</keyword>
<proteinExistence type="predicted"/>
<name>A0A7V8NX21_9BACT</name>
<feature type="signal peptide" evidence="1">
    <location>
        <begin position="1"/>
        <end position="23"/>
    </location>
</feature>
<feature type="non-terminal residue" evidence="2">
    <location>
        <position position="101"/>
    </location>
</feature>
<dbReference type="InterPro" id="IPR011045">
    <property type="entry name" value="N2O_reductase_N"/>
</dbReference>
<reference evidence="2" key="1">
    <citation type="submission" date="2020-06" db="EMBL/GenBank/DDBJ databases">
        <title>Legume-microbial interactions unlock mineral nutrients during tropical forest succession.</title>
        <authorList>
            <person name="Epihov D.Z."/>
        </authorList>
    </citation>
    <scope>NUCLEOTIDE SEQUENCE [LARGE SCALE GENOMIC DNA]</scope>
    <source>
        <strain evidence="2">Pan2503</strain>
    </source>
</reference>
<dbReference type="Gene3D" id="2.130.10.10">
    <property type="entry name" value="YVTN repeat-like/Quinoprotein amine dehydrogenase"/>
    <property type="match status" value="1"/>
</dbReference>